<reference evidence="1 2" key="1">
    <citation type="submission" date="2021-04" db="EMBL/GenBank/DDBJ databases">
        <title>Draft genome sequence of Paenibacillus cisolokensis, LC2-13A.</title>
        <authorList>
            <person name="Uke A."/>
            <person name="Chhe C."/>
            <person name="Baramee S."/>
            <person name="Kosugi A."/>
        </authorList>
    </citation>
    <scope>NUCLEOTIDE SEQUENCE [LARGE SCALE GENOMIC DNA]</scope>
    <source>
        <strain evidence="1 2">LC2-13A</strain>
    </source>
</reference>
<evidence type="ECO:0008006" key="3">
    <source>
        <dbReference type="Google" id="ProtNLM"/>
    </source>
</evidence>
<sequence length="57" mass="6819">MSITTNYRSIGQRKHATGPIQVFFRDLMLPLFLKSANNHSNEWIYDYQFDWNEKVPV</sequence>
<organism evidence="1 2">
    <name type="scientific">Paenibacillus cisolokensis</name>
    <dbReference type="NCBI Taxonomy" id="1658519"/>
    <lineage>
        <taxon>Bacteria</taxon>
        <taxon>Bacillati</taxon>
        <taxon>Bacillota</taxon>
        <taxon>Bacilli</taxon>
        <taxon>Bacillales</taxon>
        <taxon>Paenibacillaceae</taxon>
        <taxon>Paenibacillus</taxon>
    </lineage>
</organism>
<gene>
    <name evidence="1" type="ORF">PACILC2_15460</name>
</gene>
<evidence type="ECO:0000313" key="2">
    <source>
        <dbReference type="Proteomes" id="UP000680304"/>
    </source>
</evidence>
<dbReference type="RefSeq" id="WP_213528303.1">
    <property type="nucleotide sequence ID" value="NZ_BOVJ01000050.1"/>
</dbReference>
<accession>A0ABQ4N443</accession>
<evidence type="ECO:0000313" key="1">
    <source>
        <dbReference type="EMBL" id="GIQ62978.1"/>
    </source>
</evidence>
<dbReference type="Proteomes" id="UP000680304">
    <property type="component" value="Unassembled WGS sequence"/>
</dbReference>
<comment type="caution">
    <text evidence="1">The sequence shown here is derived from an EMBL/GenBank/DDBJ whole genome shotgun (WGS) entry which is preliminary data.</text>
</comment>
<dbReference type="EMBL" id="BOVJ01000050">
    <property type="protein sequence ID" value="GIQ62978.1"/>
    <property type="molecule type" value="Genomic_DNA"/>
</dbReference>
<protein>
    <recommendedName>
        <fullName evidence="3">Transposase</fullName>
    </recommendedName>
</protein>
<keyword evidence="2" id="KW-1185">Reference proteome</keyword>
<proteinExistence type="predicted"/>
<name>A0ABQ4N443_9BACL</name>